<dbReference type="Gene3D" id="2.60.40.420">
    <property type="entry name" value="Cupredoxins - blue copper proteins"/>
    <property type="match status" value="3"/>
</dbReference>
<feature type="domain" description="Plastocyanin-like" evidence="9">
    <location>
        <begin position="320"/>
        <end position="430"/>
    </location>
</feature>
<comment type="caution">
    <text evidence="11">The sequence shown here is derived from an EMBL/GenBank/DDBJ whole genome shotgun (WGS) entry which is preliminary data.</text>
</comment>
<dbReference type="InterPro" id="IPR008972">
    <property type="entry name" value="Cupredoxin"/>
</dbReference>
<keyword evidence="6" id="KW-0325">Glycoprotein</keyword>
<comment type="similarity">
    <text evidence="1">Belongs to the multicopper oxidase family.</text>
</comment>
<dbReference type="SUPFAM" id="SSF49503">
    <property type="entry name" value="Cupredoxins"/>
    <property type="match status" value="3"/>
</dbReference>
<dbReference type="InterPro" id="IPR001117">
    <property type="entry name" value="Cu-oxidase_2nd"/>
</dbReference>
<evidence type="ECO:0000259" key="10">
    <source>
        <dbReference type="Pfam" id="PF07732"/>
    </source>
</evidence>
<dbReference type="InterPro" id="IPR045087">
    <property type="entry name" value="Cu-oxidase_fam"/>
</dbReference>
<keyword evidence="3" id="KW-0677">Repeat</keyword>
<accession>A0AA39XTR5</accession>
<dbReference type="AlphaFoldDB" id="A0AA39XTR5"/>
<dbReference type="PROSITE" id="PS00080">
    <property type="entry name" value="MULTICOPPER_OXIDASE2"/>
    <property type="match status" value="1"/>
</dbReference>
<keyword evidence="4" id="KW-0560">Oxidoreductase</keyword>
<dbReference type="CDD" id="cd13880">
    <property type="entry name" value="CuRO_2_MaLCC_like"/>
    <property type="match status" value="1"/>
</dbReference>
<keyword evidence="12" id="KW-1185">Reference proteome</keyword>
<feature type="domain" description="Plastocyanin-like" evidence="8">
    <location>
        <begin position="75"/>
        <end position="233"/>
    </location>
</feature>
<dbReference type="InterPro" id="IPR011707">
    <property type="entry name" value="Cu-oxidase-like_N"/>
</dbReference>
<dbReference type="Pfam" id="PF07731">
    <property type="entry name" value="Cu-oxidase_2"/>
    <property type="match status" value="1"/>
</dbReference>
<dbReference type="EMBL" id="JAUJDW010000090">
    <property type="protein sequence ID" value="KAK0640083.1"/>
    <property type="molecule type" value="Genomic_DNA"/>
</dbReference>
<dbReference type="FunFam" id="2.60.40.420:FF:000038">
    <property type="entry name" value="Extracellular dihydrogeodin oxidase/laccase"/>
    <property type="match status" value="1"/>
</dbReference>
<evidence type="ECO:0000256" key="6">
    <source>
        <dbReference type="ARBA" id="ARBA00023180"/>
    </source>
</evidence>
<dbReference type="Proteomes" id="UP001175001">
    <property type="component" value="Unassembled WGS sequence"/>
</dbReference>
<feature type="domain" description="Plastocyanin-like" evidence="10">
    <location>
        <begin position="1"/>
        <end position="64"/>
    </location>
</feature>
<evidence type="ECO:0000256" key="3">
    <source>
        <dbReference type="ARBA" id="ARBA00022737"/>
    </source>
</evidence>
<reference evidence="11" key="1">
    <citation type="submission" date="2023-06" db="EMBL/GenBank/DDBJ databases">
        <title>Multi-omics analyses reveal the molecular pathogenesis toolkit of Lasiodiplodia hormozganensis, a cross-kingdom pathogen.</title>
        <authorList>
            <person name="Felix C."/>
            <person name="Meneses R."/>
            <person name="Goncalves M.F.M."/>
            <person name="Tilleman L."/>
            <person name="Duarte A.S."/>
            <person name="Jorrin-Novo J.V."/>
            <person name="Van De Peer Y."/>
            <person name="Deforce D."/>
            <person name="Van Nieuwerburgh F."/>
            <person name="Esteves A.C."/>
            <person name="Alves A."/>
        </authorList>
    </citation>
    <scope>NUCLEOTIDE SEQUENCE</scope>
    <source>
        <strain evidence="11">CBS 339.90</strain>
    </source>
</reference>
<evidence type="ECO:0000313" key="12">
    <source>
        <dbReference type="Proteomes" id="UP001175001"/>
    </source>
</evidence>
<dbReference type="Pfam" id="PF00394">
    <property type="entry name" value="Cu-oxidase"/>
    <property type="match status" value="1"/>
</dbReference>
<evidence type="ECO:0000259" key="9">
    <source>
        <dbReference type="Pfam" id="PF07731"/>
    </source>
</evidence>
<dbReference type="PROSITE" id="PS00079">
    <property type="entry name" value="MULTICOPPER_OXIDASE1"/>
    <property type="match status" value="1"/>
</dbReference>
<gene>
    <name evidence="11" type="primary">OpS5_0</name>
    <name evidence="11" type="ORF">DIS24_g9692</name>
</gene>
<evidence type="ECO:0000256" key="1">
    <source>
        <dbReference type="ARBA" id="ARBA00010609"/>
    </source>
</evidence>
<dbReference type="GO" id="GO:0016491">
    <property type="term" value="F:oxidoreductase activity"/>
    <property type="evidence" value="ECO:0007669"/>
    <property type="project" value="UniProtKB-KW"/>
</dbReference>
<evidence type="ECO:0000256" key="7">
    <source>
        <dbReference type="SAM" id="MobiDB-lite"/>
    </source>
</evidence>
<protein>
    <submittedName>
        <fullName evidence="11">Oxidoreductase OpS5</fullName>
    </submittedName>
</protein>
<evidence type="ECO:0000259" key="8">
    <source>
        <dbReference type="Pfam" id="PF00394"/>
    </source>
</evidence>
<dbReference type="Pfam" id="PF07732">
    <property type="entry name" value="Cu-oxidase_3"/>
    <property type="match status" value="1"/>
</dbReference>
<dbReference type="CDD" id="cd13901">
    <property type="entry name" value="CuRO_3_MaLCC_like"/>
    <property type="match status" value="1"/>
</dbReference>
<organism evidence="11 12">
    <name type="scientific">Lasiodiplodia hormozganensis</name>
    <dbReference type="NCBI Taxonomy" id="869390"/>
    <lineage>
        <taxon>Eukaryota</taxon>
        <taxon>Fungi</taxon>
        <taxon>Dikarya</taxon>
        <taxon>Ascomycota</taxon>
        <taxon>Pezizomycotina</taxon>
        <taxon>Dothideomycetes</taxon>
        <taxon>Dothideomycetes incertae sedis</taxon>
        <taxon>Botryosphaeriales</taxon>
        <taxon>Botryosphaeriaceae</taxon>
        <taxon>Lasiodiplodia</taxon>
    </lineage>
</organism>
<evidence type="ECO:0000256" key="2">
    <source>
        <dbReference type="ARBA" id="ARBA00022723"/>
    </source>
</evidence>
<keyword evidence="2" id="KW-0479">Metal-binding</keyword>
<name>A0AA39XTR5_9PEZI</name>
<feature type="region of interest" description="Disordered" evidence="7">
    <location>
        <begin position="237"/>
        <end position="271"/>
    </location>
</feature>
<dbReference type="PANTHER" id="PTHR11709:SF145">
    <property type="entry name" value="LCC1"/>
    <property type="match status" value="1"/>
</dbReference>
<feature type="compositionally biased region" description="Polar residues" evidence="7">
    <location>
        <begin position="238"/>
        <end position="260"/>
    </location>
</feature>
<dbReference type="GO" id="GO:0005507">
    <property type="term" value="F:copper ion binding"/>
    <property type="evidence" value="ECO:0007669"/>
    <property type="project" value="InterPro"/>
</dbReference>
<evidence type="ECO:0000256" key="5">
    <source>
        <dbReference type="ARBA" id="ARBA00023008"/>
    </source>
</evidence>
<dbReference type="InterPro" id="IPR033138">
    <property type="entry name" value="Cu_oxidase_CS"/>
</dbReference>
<sequence length="468" mass="50941">MHGIRQNGTPHMDGTPSVSSCPIAPNDTFTYAFRADVYGTGWYHSHYSGQSAGGLVGPIVVYGPSSADYDIDLGPVMLSEWYHEDYLTLIEGVVGTDPSRWHPLADNNMINGKMDYDCTLVTDNTTCVSNAGLSKFKFTKGKTHRLRLINSGSASVQHFSIDDHEMTVIANDFVAIEPYQTNVVTLAAAQRADILVTANGDINGAYWMRSSIAQSESCNWSTQPTALAAIYYDDANTDSKPNSTSPPSLAENSTCSNDPIEQTVPAYPIPADPNPSTTLNFEYSFLVNSTGHPVWTVNGVGFHGDYNQPVLELAAENRATPQNLEPDWNVYDAGNNGTAVRVIMHNNSTISHPMHLHGHNAQILSTGTGPWDGHTIVRPSNPARRDVYQLPPHGHLVIQYALDNPGVWPLHCHIAWHLSAGMFASLVERQPEIGAAVGAAGEAEMQRVCRGWDAWTSRNVVDQIDSGV</sequence>
<dbReference type="InterPro" id="IPR011706">
    <property type="entry name" value="Cu-oxidase_C"/>
</dbReference>
<evidence type="ECO:0000256" key="4">
    <source>
        <dbReference type="ARBA" id="ARBA00023002"/>
    </source>
</evidence>
<dbReference type="InterPro" id="IPR002355">
    <property type="entry name" value="Cu_oxidase_Cu_BS"/>
</dbReference>
<evidence type="ECO:0000313" key="11">
    <source>
        <dbReference type="EMBL" id="KAK0640083.1"/>
    </source>
</evidence>
<dbReference type="PANTHER" id="PTHR11709">
    <property type="entry name" value="MULTI-COPPER OXIDASE"/>
    <property type="match status" value="1"/>
</dbReference>
<proteinExistence type="inferred from homology"/>
<keyword evidence="5" id="KW-0186">Copper</keyword>